<dbReference type="GO" id="GO:0071111">
    <property type="term" value="F:cyclic-guanylate-specific phosphodiesterase activity"/>
    <property type="evidence" value="ECO:0007669"/>
    <property type="project" value="UniProtKB-EC"/>
</dbReference>
<dbReference type="Pfam" id="PF08447">
    <property type="entry name" value="PAS_3"/>
    <property type="match status" value="1"/>
</dbReference>
<evidence type="ECO:0000256" key="1">
    <source>
        <dbReference type="ARBA" id="ARBA00001946"/>
    </source>
</evidence>
<dbReference type="CDD" id="cd00130">
    <property type="entry name" value="PAS"/>
    <property type="match status" value="2"/>
</dbReference>
<dbReference type="InterPro" id="IPR029787">
    <property type="entry name" value="Nucleotide_cyclase"/>
</dbReference>
<comment type="subcellular location">
    <subcellularLocation>
        <location evidence="2">Cell inner membrane</location>
    </subcellularLocation>
</comment>
<dbReference type="InterPro" id="IPR001633">
    <property type="entry name" value="EAL_dom"/>
</dbReference>
<dbReference type="InterPro" id="IPR000700">
    <property type="entry name" value="PAS-assoc_C"/>
</dbReference>
<dbReference type="InterPro" id="IPR012226">
    <property type="entry name" value="Diguanyl_cyclase/Pdiesterase"/>
</dbReference>
<evidence type="ECO:0000256" key="5">
    <source>
        <dbReference type="ARBA" id="ARBA00051114"/>
    </source>
</evidence>
<dbReference type="Gene3D" id="3.30.450.40">
    <property type="match status" value="1"/>
</dbReference>
<dbReference type="PROSITE" id="PS50883">
    <property type="entry name" value="EAL"/>
    <property type="match status" value="1"/>
</dbReference>
<reference evidence="10 11" key="1">
    <citation type="submission" date="2018-06" db="EMBL/GenBank/DDBJ databases">
        <title>Three novel Pseudomonas species isolated from symptomatic oak.</title>
        <authorList>
            <person name="Bueno-Gonzalez V."/>
            <person name="Brady C."/>
        </authorList>
    </citation>
    <scope>NUCLEOTIDE SEQUENCE [LARGE SCALE GENOMIC DNA]</scope>
    <source>
        <strain evidence="10 11">P17C</strain>
    </source>
</reference>
<organism evidence="10 11">
    <name type="scientific">Stutzerimonas kirkiae</name>
    <dbReference type="NCBI Taxonomy" id="2211392"/>
    <lineage>
        <taxon>Bacteria</taxon>
        <taxon>Pseudomonadati</taxon>
        <taxon>Pseudomonadota</taxon>
        <taxon>Gammaproteobacteria</taxon>
        <taxon>Pseudomonadales</taxon>
        <taxon>Pseudomonadaceae</taxon>
        <taxon>Stutzerimonas</taxon>
    </lineage>
</organism>
<dbReference type="PANTHER" id="PTHR44757:SF2">
    <property type="entry name" value="BIOFILM ARCHITECTURE MAINTENANCE PROTEIN MBAA"/>
    <property type="match status" value="1"/>
</dbReference>
<dbReference type="SUPFAM" id="SSF55781">
    <property type="entry name" value="GAF domain-like"/>
    <property type="match status" value="1"/>
</dbReference>
<dbReference type="FunFam" id="3.30.70.270:FF:000001">
    <property type="entry name" value="Diguanylate cyclase domain protein"/>
    <property type="match status" value="1"/>
</dbReference>
<dbReference type="Pfam" id="PF00990">
    <property type="entry name" value="GGDEF"/>
    <property type="match status" value="1"/>
</dbReference>
<dbReference type="NCBIfam" id="TIGR00229">
    <property type="entry name" value="sensory_box"/>
    <property type="match status" value="2"/>
</dbReference>
<evidence type="ECO:0000256" key="2">
    <source>
        <dbReference type="ARBA" id="ARBA00004533"/>
    </source>
</evidence>
<comment type="cofactor">
    <cofactor evidence="1">
        <name>Mg(2+)</name>
        <dbReference type="ChEBI" id="CHEBI:18420"/>
    </cofactor>
</comment>
<evidence type="ECO:0000256" key="3">
    <source>
        <dbReference type="ARBA" id="ARBA00012282"/>
    </source>
</evidence>
<dbReference type="AlphaFoldDB" id="A0A4Q9QXB0"/>
<dbReference type="PANTHER" id="PTHR44757">
    <property type="entry name" value="DIGUANYLATE CYCLASE DGCP"/>
    <property type="match status" value="1"/>
</dbReference>
<name>A0A4Q9QXB0_9GAMM</name>
<dbReference type="PROSITE" id="PS50887">
    <property type="entry name" value="GGDEF"/>
    <property type="match status" value="1"/>
</dbReference>
<dbReference type="InterPro" id="IPR000160">
    <property type="entry name" value="GGDEF_dom"/>
</dbReference>
<dbReference type="EC" id="3.1.4.52" evidence="3"/>
<feature type="domain" description="PAS" evidence="6">
    <location>
        <begin position="10"/>
        <end position="55"/>
    </location>
</feature>
<dbReference type="SMART" id="SM00065">
    <property type="entry name" value="GAF"/>
    <property type="match status" value="1"/>
</dbReference>
<dbReference type="GO" id="GO:0071732">
    <property type="term" value="P:cellular response to nitric oxide"/>
    <property type="evidence" value="ECO:0007669"/>
    <property type="project" value="UniProtKB-ARBA"/>
</dbReference>
<dbReference type="Pfam" id="PF13426">
    <property type="entry name" value="PAS_9"/>
    <property type="match status" value="1"/>
</dbReference>
<evidence type="ECO:0000313" key="11">
    <source>
        <dbReference type="Proteomes" id="UP000292639"/>
    </source>
</evidence>
<dbReference type="CDD" id="cd01948">
    <property type="entry name" value="EAL"/>
    <property type="match status" value="1"/>
</dbReference>
<dbReference type="Gene3D" id="3.30.70.270">
    <property type="match status" value="1"/>
</dbReference>
<dbReference type="OrthoDB" id="9804951at2"/>
<comment type="caution">
    <text evidence="10">The sequence shown here is derived from an EMBL/GenBank/DDBJ whole genome shotgun (WGS) entry which is preliminary data.</text>
</comment>
<dbReference type="InterPro" id="IPR035965">
    <property type="entry name" value="PAS-like_dom_sf"/>
</dbReference>
<dbReference type="SMART" id="SM00091">
    <property type="entry name" value="PAS"/>
    <property type="match status" value="2"/>
</dbReference>
<dbReference type="SMART" id="SM00267">
    <property type="entry name" value="GGDEF"/>
    <property type="match status" value="1"/>
</dbReference>
<dbReference type="InterPro" id="IPR003018">
    <property type="entry name" value="GAF"/>
</dbReference>
<evidence type="ECO:0000256" key="4">
    <source>
        <dbReference type="ARBA" id="ARBA00022636"/>
    </source>
</evidence>
<feature type="domain" description="PAC" evidence="7">
    <location>
        <begin position="83"/>
        <end position="135"/>
    </location>
</feature>
<keyword evidence="4" id="KW-0973">c-di-GMP</keyword>
<proteinExistence type="predicted"/>
<dbReference type="Pfam" id="PF13185">
    <property type="entry name" value="GAF_2"/>
    <property type="match status" value="1"/>
</dbReference>
<dbReference type="NCBIfam" id="TIGR00254">
    <property type="entry name" value="GGDEF"/>
    <property type="match status" value="1"/>
</dbReference>
<dbReference type="InterPro" id="IPR043128">
    <property type="entry name" value="Rev_trsase/Diguanyl_cyclase"/>
</dbReference>
<accession>A0A4Q9QXB0</accession>
<dbReference type="SMART" id="SM00086">
    <property type="entry name" value="PAC"/>
    <property type="match status" value="2"/>
</dbReference>
<comment type="catalytic activity">
    <reaction evidence="5">
        <text>3',3'-c-di-GMP + H2O = 5'-phosphoguanylyl(3'-&gt;5')guanosine + H(+)</text>
        <dbReference type="Rhea" id="RHEA:24902"/>
        <dbReference type="ChEBI" id="CHEBI:15377"/>
        <dbReference type="ChEBI" id="CHEBI:15378"/>
        <dbReference type="ChEBI" id="CHEBI:58754"/>
        <dbReference type="ChEBI" id="CHEBI:58805"/>
        <dbReference type="EC" id="3.1.4.52"/>
    </reaction>
    <physiologicalReaction direction="left-to-right" evidence="5">
        <dbReference type="Rhea" id="RHEA:24903"/>
    </physiologicalReaction>
</comment>
<dbReference type="SUPFAM" id="SSF55785">
    <property type="entry name" value="PYP-like sensor domain (PAS domain)"/>
    <property type="match status" value="2"/>
</dbReference>
<dbReference type="PROSITE" id="PS50112">
    <property type="entry name" value="PAS"/>
    <property type="match status" value="2"/>
</dbReference>
<dbReference type="FunFam" id="3.20.20.450:FF:000001">
    <property type="entry name" value="Cyclic di-GMP phosphodiesterase yahA"/>
    <property type="match status" value="1"/>
</dbReference>
<dbReference type="InterPro" id="IPR013655">
    <property type="entry name" value="PAS_fold_3"/>
</dbReference>
<feature type="domain" description="GGDEF" evidence="9">
    <location>
        <begin position="456"/>
        <end position="588"/>
    </location>
</feature>
<dbReference type="PIRSF" id="PIRSF005925">
    <property type="entry name" value="Dos"/>
    <property type="match status" value="1"/>
</dbReference>
<dbReference type="RefSeq" id="WP_131185722.1">
    <property type="nucleotide sequence ID" value="NZ_QJUO01000034.1"/>
</dbReference>
<evidence type="ECO:0000259" key="9">
    <source>
        <dbReference type="PROSITE" id="PS50887"/>
    </source>
</evidence>
<sequence length="855" mass="95555">MSVAAPREAQQQALLTALDRSMAIIEFAPDGQVLRANRNYLDIFGYSEEQILQRSHGSFCVESHARSEDYRIFWDTLLSGRFSTGLYQRVAADGHCVWLEASYNPIHDSTGALLKIVKFASDVTARIEHERQQREYIQRLALSADKASNTLIMTDRHGAVVYANQALTQLFGFQPGELLGQPMEQVFNLPHAGSDVFERIHSCLLEGRSYHSEEMIIGKFNQPLWCSLSASPVLDEQNQLNHCIIALTDITTSRMREMLQHKVLEAMAREASLTDVMLLICREVERIAPEVIASILQVDEQDCLRPLASPSLPESYAQALDGLPIGPCVGSCGTAAFRNAPVLVRDIATDPLWSEYKALALPLGLRACWSTPIPGGDGKAIGTFAFYYRESRGPDDFHKRLVEMSTHLCSLALERESARLRIRQLAFYDSLTGLPNRSLLLAQAEQAIANAKRQGENLMVLFIDLDRFKQVNDSLGHPAGDELLGIIAQRLREQMRGGDIVGRLSGDEFVVLLNPCTTEQATNTIERLQELLSQPCRVAGVTLTPSASIGISQYPENGHDMETLLHRADLAMYQAKANGRSHFSFFSDEMNQLAQERLALETALREALQQRTLTLHYQPQINLESGRLHGIEALARWHHPTFGNVSPMRFIPLAEECGLIGQLGQWALEESCRQLAAWRRAGLDVPAISVNLSPTNFHNLELTRYINDTLSEHALAPRDLTLEITESVLLDTNPSTLRTLNEVHAQGIGLSMDDFGTGYSSLGYLRRLPLDELKLDKIFVHDMEHDETALALTHAVIRIGESLKMTVVAEGVETQAQRELLEQQGYKVAQGYLFSRPLAPEQMEDWLRRTVDQNT</sequence>
<dbReference type="EMBL" id="QJUP01000034">
    <property type="protein sequence ID" value="TBU89290.1"/>
    <property type="molecule type" value="Genomic_DNA"/>
</dbReference>
<dbReference type="Gene3D" id="3.20.20.450">
    <property type="entry name" value="EAL domain"/>
    <property type="match status" value="1"/>
</dbReference>
<evidence type="ECO:0000313" key="10">
    <source>
        <dbReference type="EMBL" id="TBU89290.1"/>
    </source>
</evidence>
<dbReference type="InterPro" id="IPR029016">
    <property type="entry name" value="GAF-like_dom_sf"/>
</dbReference>
<keyword evidence="11" id="KW-1185">Reference proteome</keyword>
<dbReference type="Gene3D" id="3.30.450.20">
    <property type="entry name" value="PAS domain"/>
    <property type="match status" value="2"/>
</dbReference>
<dbReference type="InterPro" id="IPR035919">
    <property type="entry name" value="EAL_sf"/>
</dbReference>
<dbReference type="InterPro" id="IPR052155">
    <property type="entry name" value="Biofilm_reg_signaling"/>
</dbReference>
<feature type="domain" description="PAC" evidence="7">
    <location>
        <begin position="210"/>
        <end position="262"/>
    </location>
</feature>
<dbReference type="PROSITE" id="PS50113">
    <property type="entry name" value="PAC"/>
    <property type="match status" value="2"/>
</dbReference>
<evidence type="ECO:0000259" key="6">
    <source>
        <dbReference type="PROSITE" id="PS50112"/>
    </source>
</evidence>
<dbReference type="InterPro" id="IPR000014">
    <property type="entry name" value="PAS"/>
</dbReference>
<dbReference type="SUPFAM" id="SSF55073">
    <property type="entry name" value="Nucleotide cyclase"/>
    <property type="match status" value="1"/>
</dbReference>
<dbReference type="GO" id="GO:0005886">
    <property type="term" value="C:plasma membrane"/>
    <property type="evidence" value="ECO:0007669"/>
    <property type="project" value="UniProtKB-SubCell"/>
</dbReference>
<dbReference type="CDD" id="cd01949">
    <property type="entry name" value="GGDEF"/>
    <property type="match status" value="1"/>
</dbReference>
<dbReference type="SMART" id="SM00052">
    <property type="entry name" value="EAL"/>
    <property type="match status" value="1"/>
</dbReference>
<evidence type="ECO:0000259" key="8">
    <source>
        <dbReference type="PROSITE" id="PS50883"/>
    </source>
</evidence>
<protein>
    <recommendedName>
        <fullName evidence="3">cyclic-guanylate-specific phosphodiesterase</fullName>
        <ecNumber evidence="3">3.1.4.52</ecNumber>
    </recommendedName>
</protein>
<dbReference type="InterPro" id="IPR001610">
    <property type="entry name" value="PAC"/>
</dbReference>
<evidence type="ECO:0000259" key="7">
    <source>
        <dbReference type="PROSITE" id="PS50113"/>
    </source>
</evidence>
<dbReference type="Proteomes" id="UP000292639">
    <property type="component" value="Unassembled WGS sequence"/>
</dbReference>
<gene>
    <name evidence="10" type="ORF">DNJ96_17710</name>
</gene>
<feature type="domain" description="EAL" evidence="8">
    <location>
        <begin position="597"/>
        <end position="851"/>
    </location>
</feature>
<feature type="domain" description="PAS" evidence="6">
    <location>
        <begin position="136"/>
        <end position="191"/>
    </location>
</feature>
<dbReference type="Pfam" id="PF00563">
    <property type="entry name" value="EAL"/>
    <property type="match status" value="1"/>
</dbReference>
<dbReference type="SUPFAM" id="SSF141868">
    <property type="entry name" value="EAL domain-like"/>
    <property type="match status" value="1"/>
</dbReference>